<reference evidence="1 2" key="1">
    <citation type="submission" date="2021-07" db="EMBL/GenBank/DDBJ databases">
        <title>The Aristolochia fimbriata genome: insights into angiosperm evolution, floral development and chemical biosynthesis.</title>
        <authorList>
            <person name="Jiao Y."/>
        </authorList>
    </citation>
    <scope>NUCLEOTIDE SEQUENCE [LARGE SCALE GENOMIC DNA]</scope>
    <source>
        <strain evidence="1">IBCAS-2021</strain>
        <tissue evidence="1">Leaf</tissue>
    </source>
</reference>
<evidence type="ECO:0000313" key="1">
    <source>
        <dbReference type="EMBL" id="KAG9449087.1"/>
    </source>
</evidence>
<sequence>MEEPSRSVKTNIYVQNRVIIAIISSCSVFSLLLPHSLADDSTLTRPSQGRGRLMHRWGPWPTGRWAVAPLFCGAPFVGPVCGHNGWWCSLPCEFAVPIKQWGVSHTWPPRVDEGRVAVAEGFLPFGFCVTQRAPSSFECLTLPRLFKGRRGCTGAAPE</sequence>
<comment type="caution">
    <text evidence="1">The sequence shown here is derived from an EMBL/GenBank/DDBJ whole genome shotgun (WGS) entry which is preliminary data.</text>
</comment>
<organism evidence="1 2">
    <name type="scientific">Aristolochia fimbriata</name>
    <name type="common">White veined hardy Dutchman's pipe vine</name>
    <dbReference type="NCBI Taxonomy" id="158543"/>
    <lineage>
        <taxon>Eukaryota</taxon>
        <taxon>Viridiplantae</taxon>
        <taxon>Streptophyta</taxon>
        <taxon>Embryophyta</taxon>
        <taxon>Tracheophyta</taxon>
        <taxon>Spermatophyta</taxon>
        <taxon>Magnoliopsida</taxon>
        <taxon>Magnoliidae</taxon>
        <taxon>Piperales</taxon>
        <taxon>Aristolochiaceae</taxon>
        <taxon>Aristolochia</taxon>
    </lineage>
</organism>
<proteinExistence type="predicted"/>
<dbReference type="AlphaFoldDB" id="A0AAV7EMX8"/>
<dbReference type="EMBL" id="JAINDJ010000004">
    <property type="protein sequence ID" value="KAG9449087.1"/>
    <property type="molecule type" value="Genomic_DNA"/>
</dbReference>
<evidence type="ECO:0000313" key="2">
    <source>
        <dbReference type="Proteomes" id="UP000825729"/>
    </source>
</evidence>
<dbReference type="Proteomes" id="UP000825729">
    <property type="component" value="Unassembled WGS sequence"/>
</dbReference>
<gene>
    <name evidence="1" type="ORF">H6P81_009052</name>
</gene>
<protein>
    <submittedName>
        <fullName evidence="1">Uncharacterized protein</fullName>
    </submittedName>
</protein>
<accession>A0AAV7EMX8</accession>
<name>A0AAV7EMX8_ARIFI</name>
<keyword evidence="2" id="KW-1185">Reference proteome</keyword>